<dbReference type="Proteomes" id="UP000237144">
    <property type="component" value="Unassembled WGS sequence"/>
</dbReference>
<comment type="caution">
    <text evidence="11">The sequence shown here is derived from an EMBL/GenBank/DDBJ whole genome shotgun (WGS) entry which is preliminary data.</text>
</comment>
<accession>A0A2S5B5S3</accession>
<dbReference type="InterPro" id="IPR048318">
    <property type="entry name" value="ATG5_UblB"/>
</dbReference>
<dbReference type="PANTHER" id="PTHR13040:SF2">
    <property type="entry name" value="AUTOPHAGY PROTEIN 5"/>
    <property type="match status" value="1"/>
</dbReference>
<dbReference type="GO" id="GO:0034274">
    <property type="term" value="C:Atg12-Atg5-Atg16 complex"/>
    <property type="evidence" value="ECO:0007669"/>
    <property type="project" value="TreeGrafter"/>
</dbReference>
<dbReference type="EMBL" id="PJQD01000058">
    <property type="protein sequence ID" value="POY72132.1"/>
    <property type="molecule type" value="Genomic_DNA"/>
</dbReference>
<evidence type="ECO:0000259" key="9">
    <source>
        <dbReference type="Pfam" id="PF20637"/>
    </source>
</evidence>
<evidence type="ECO:0000256" key="4">
    <source>
        <dbReference type="ARBA" id="ARBA00022843"/>
    </source>
</evidence>
<dbReference type="Gene3D" id="3.10.20.90">
    <property type="entry name" value="Phosphatidylinositol 3-kinase Catalytic Subunit, Chain A, domain 1"/>
    <property type="match status" value="1"/>
</dbReference>
<dbReference type="OrthoDB" id="272162at2759"/>
<comment type="subcellular location">
    <subcellularLocation>
        <location evidence="1 6">Preautophagosomal structure membrane</location>
        <topology evidence="1 6">Peripheral membrane protein</topology>
    </subcellularLocation>
</comment>
<feature type="region of interest" description="Disordered" evidence="7">
    <location>
        <begin position="396"/>
        <end position="425"/>
    </location>
</feature>
<comment type="similarity">
    <text evidence="2 6">Belongs to the ATG5 family.</text>
</comment>
<dbReference type="GO" id="GO:0005776">
    <property type="term" value="C:autophagosome"/>
    <property type="evidence" value="ECO:0007669"/>
    <property type="project" value="TreeGrafter"/>
</dbReference>
<dbReference type="InterPro" id="IPR007239">
    <property type="entry name" value="Atg5"/>
</dbReference>
<keyword evidence="4 6" id="KW-0832">Ubl conjugation</keyword>
<dbReference type="GO" id="GO:0019776">
    <property type="term" value="F:Atg8-family ligase activity"/>
    <property type="evidence" value="ECO:0007669"/>
    <property type="project" value="TreeGrafter"/>
</dbReference>
<keyword evidence="12" id="KW-1185">Reference proteome</keyword>
<keyword evidence="3 6" id="KW-1017">Isopeptide bond</keyword>
<comment type="subunit">
    <text evidence="6">Conjugated with ATG12.</text>
</comment>
<evidence type="ECO:0000313" key="11">
    <source>
        <dbReference type="EMBL" id="POY72132.1"/>
    </source>
</evidence>
<dbReference type="AlphaFoldDB" id="A0A2S5B5S3"/>
<dbReference type="PANTHER" id="PTHR13040">
    <property type="entry name" value="AUTOPHAGY PROTEIN 5"/>
    <property type="match status" value="1"/>
</dbReference>
<dbReference type="GO" id="GO:0034045">
    <property type="term" value="C:phagophore assembly site membrane"/>
    <property type="evidence" value="ECO:0007669"/>
    <property type="project" value="UniProtKB-SubCell"/>
</dbReference>
<feature type="compositionally biased region" description="Low complexity" evidence="7">
    <location>
        <begin position="186"/>
        <end position="260"/>
    </location>
</feature>
<dbReference type="Pfam" id="PF04106">
    <property type="entry name" value="ATG5_UblB"/>
    <property type="match status" value="1"/>
</dbReference>
<sequence>MASPSPAPSQSNPHGNDPLTATVRSLVFNATVPIRVEFHRGDLPATANRTIEFYYLQAPRIAYLALLLADIRTHFVELVLAGAVASANLQDSDLWFETEDGTPLRWHWPIGLLYDLHHLASESALWPARPVTIPSSLASVFAPLTGPDAASRSAAGLSGGPDLSLSVGGSSDARGGRQPRMGGSVGSLRAPAASASGGATPRQRTPSSSTTRTSRSAATASAAAATAPAMNRAASASSPSALSSSFRHSSSTFAAPPSTALDPLSGHATSTAAATKAAGKVGPAVQPWRIVVRYRCASGAGPATAAAGGGADTGGGGGGGGVLLSGGHKVDEIRTGFMAMIKEADYVRWGSTKRVMNLRQEQQDSLWEAVVHNDFERYWQVAAKLVPLPAPFTTGASLTTTASTRSSTPSQALGEGKGPDANGAKHVPIRVYLPEGGGVVQEMVAPLRPDGSPTTLRQALSQLVPLLFPSAPRAPSSSSSSSTLSASSRDPPSAQQQQALPLAYPLVHGVYPPFETEVGWLGACMAGADGWVSVVLALDTRDPPLGR</sequence>
<dbReference type="STRING" id="741276.A0A2S5B5S3"/>
<dbReference type="Pfam" id="PF20637">
    <property type="entry name" value="ATG5_HBR"/>
    <property type="match status" value="1"/>
</dbReference>
<evidence type="ECO:0000256" key="6">
    <source>
        <dbReference type="RuleBase" id="RU361202"/>
    </source>
</evidence>
<organism evidence="11 12">
    <name type="scientific">Rhodotorula taiwanensis</name>
    <dbReference type="NCBI Taxonomy" id="741276"/>
    <lineage>
        <taxon>Eukaryota</taxon>
        <taxon>Fungi</taxon>
        <taxon>Dikarya</taxon>
        <taxon>Basidiomycota</taxon>
        <taxon>Pucciniomycotina</taxon>
        <taxon>Microbotryomycetes</taxon>
        <taxon>Sporidiobolales</taxon>
        <taxon>Sporidiobolaceae</taxon>
        <taxon>Rhodotorula</taxon>
    </lineage>
</organism>
<feature type="compositionally biased region" description="Low complexity" evidence="7">
    <location>
        <begin position="396"/>
        <end position="412"/>
    </location>
</feature>
<dbReference type="InterPro" id="IPR048940">
    <property type="entry name" value="ATG5_HBR"/>
</dbReference>
<gene>
    <name evidence="11" type="ORF">BMF94_4864</name>
</gene>
<dbReference type="InterPro" id="IPR042526">
    <property type="entry name" value="Atg5_HR"/>
</dbReference>
<evidence type="ECO:0000256" key="5">
    <source>
        <dbReference type="ARBA" id="ARBA00023006"/>
    </source>
</evidence>
<dbReference type="GO" id="GO:0061908">
    <property type="term" value="C:phagophore"/>
    <property type="evidence" value="ECO:0007669"/>
    <property type="project" value="TreeGrafter"/>
</dbReference>
<dbReference type="InterPro" id="IPR048939">
    <property type="entry name" value="ATG5_UblA"/>
</dbReference>
<dbReference type="InterPro" id="IPR042527">
    <property type="entry name" value="Atg5_UblA_dom_sf"/>
</dbReference>
<keyword evidence="5 6" id="KW-0072">Autophagy</keyword>
<evidence type="ECO:0000256" key="1">
    <source>
        <dbReference type="ARBA" id="ARBA00004623"/>
    </source>
</evidence>
<keyword evidence="6" id="KW-0472">Membrane</keyword>
<dbReference type="GO" id="GO:0000422">
    <property type="term" value="P:autophagy of mitochondrion"/>
    <property type="evidence" value="ECO:0007669"/>
    <property type="project" value="TreeGrafter"/>
</dbReference>
<feature type="domain" description="Autophagy protein ATG5 UblB" evidence="8">
    <location>
        <begin position="426"/>
        <end position="536"/>
    </location>
</feature>
<dbReference type="GO" id="GO:0044233">
    <property type="term" value="C:mitochondria-associated endoplasmic reticulum membrane contact site"/>
    <property type="evidence" value="ECO:0007669"/>
    <property type="project" value="TreeGrafter"/>
</dbReference>
<dbReference type="Gene3D" id="3.10.20.620">
    <property type="match status" value="1"/>
</dbReference>
<dbReference type="GO" id="GO:0006995">
    <property type="term" value="P:cellular response to nitrogen starvation"/>
    <property type="evidence" value="ECO:0007669"/>
    <property type="project" value="TreeGrafter"/>
</dbReference>
<protein>
    <recommendedName>
        <fullName evidence="6">Autophagy protein 5</fullName>
    </recommendedName>
</protein>
<feature type="region of interest" description="Disordered" evidence="7">
    <location>
        <begin position="151"/>
        <end position="267"/>
    </location>
</feature>
<evidence type="ECO:0000259" key="8">
    <source>
        <dbReference type="Pfam" id="PF04106"/>
    </source>
</evidence>
<evidence type="ECO:0000256" key="3">
    <source>
        <dbReference type="ARBA" id="ARBA00022499"/>
    </source>
</evidence>
<keyword evidence="6" id="KW-0813">Transport</keyword>
<name>A0A2S5B5S3_9BASI</name>
<dbReference type="Gene3D" id="1.10.246.190">
    <property type="entry name" value="Autophagy protein Apg5, helix rich domain"/>
    <property type="match status" value="1"/>
</dbReference>
<feature type="domain" description="Autophagy protein ATG5 alpha-helical bundle region" evidence="9">
    <location>
        <begin position="331"/>
        <end position="387"/>
    </location>
</feature>
<evidence type="ECO:0000313" key="12">
    <source>
        <dbReference type="Proteomes" id="UP000237144"/>
    </source>
</evidence>
<evidence type="ECO:0000256" key="2">
    <source>
        <dbReference type="ARBA" id="ARBA00006910"/>
    </source>
</evidence>
<dbReference type="Pfam" id="PF20638">
    <property type="entry name" value="ATG5_UblA"/>
    <property type="match status" value="1"/>
</dbReference>
<proteinExistence type="inferred from homology"/>
<reference evidence="11 12" key="1">
    <citation type="journal article" date="2018" name="Front. Microbiol.">
        <title>Prospects for Fungal Bioremediation of Acidic Radioactive Waste Sites: Characterization and Genome Sequence of Rhodotorula taiwanensis MD1149.</title>
        <authorList>
            <person name="Tkavc R."/>
            <person name="Matrosova V.Y."/>
            <person name="Grichenko O.E."/>
            <person name="Gostincar C."/>
            <person name="Volpe R.P."/>
            <person name="Klimenkova P."/>
            <person name="Gaidamakova E.K."/>
            <person name="Zhou C.E."/>
            <person name="Stewart B.J."/>
            <person name="Lyman M.G."/>
            <person name="Malfatti S.A."/>
            <person name="Rubinfeld B."/>
            <person name="Courtot M."/>
            <person name="Singh J."/>
            <person name="Dalgard C.L."/>
            <person name="Hamilton T."/>
            <person name="Frey K.G."/>
            <person name="Gunde-Cimerman N."/>
            <person name="Dugan L."/>
            <person name="Daly M.J."/>
        </authorList>
    </citation>
    <scope>NUCLEOTIDE SEQUENCE [LARGE SCALE GENOMIC DNA]</scope>
    <source>
        <strain evidence="11 12">MD1149</strain>
    </source>
</reference>
<feature type="domain" description="Autophagy protein ATG5 UblA" evidence="10">
    <location>
        <begin position="27"/>
        <end position="121"/>
    </location>
</feature>
<feature type="region of interest" description="Disordered" evidence="7">
    <location>
        <begin position="471"/>
        <end position="497"/>
    </location>
</feature>
<evidence type="ECO:0000259" key="10">
    <source>
        <dbReference type="Pfam" id="PF20638"/>
    </source>
</evidence>
<evidence type="ECO:0000256" key="7">
    <source>
        <dbReference type="SAM" id="MobiDB-lite"/>
    </source>
</evidence>
<dbReference type="GO" id="GO:0034727">
    <property type="term" value="P:piecemeal microautophagy of the nucleus"/>
    <property type="evidence" value="ECO:0007669"/>
    <property type="project" value="TreeGrafter"/>
</dbReference>
<comment type="function">
    <text evidence="6">Involved in cytoplasm to vacuole transport (Cvt) and autophagic vesicle formation.</text>
</comment>